<comment type="caution">
    <text evidence="1">The sequence shown here is derived from an EMBL/GenBank/DDBJ whole genome shotgun (WGS) entry which is preliminary data.</text>
</comment>
<protein>
    <submittedName>
        <fullName evidence="1">Uncharacterized protein</fullName>
    </submittedName>
</protein>
<organism evidence="1 2">
    <name type="scientific">Ensifer adhaerens</name>
    <name type="common">Sinorhizobium morelense</name>
    <dbReference type="NCBI Taxonomy" id="106592"/>
    <lineage>
        <taxon>Bacteria</taxon>
        <taxon>Pseudomonadati</taxon>
        <taxon>Pseudomonadota</taxon>
        <taxon>Alphaproteobacteria</taxon>
        <taxon>Hyphomicrobiales</taxon>
        <taxon>Rhizobiaceae</taxon>
        <taxon>Sinorhizobium/Ensifer group</taxon>
        <taxon>Ensifer</taxon>
    </lineage>
</organism>
<name>A0ACC5T3S8_ENSAD</name>
<dbReference type="EMBL" id="JAGGJR010000011">
    <property type="protein sequence ID" value="MBP1875513.1"/>
    <property type="molecule type" value="Genomic_DNA"/>
</dbReference>
<evidence type="ECO:0000313" key="1">
    <source>
        <dbReference type="EMBL" id="MBP1875513.1"/>
    </source>
</evidence>
<reference evidence="1" key="1">
    <citation type="submission" date="2021-03" db="EMBL/GenBank/DDBJ databases">
        <title>Genomic Encyclopedia of Type Strains, Phase IV (KMG-IV): sequencing the most valuable type-strain genomes for metagenomic binning, comparative biology and taxonomic classification.</title>
        <authorList>
            <person name="Goeker M."/>
        </authorList>
    </citation>
    <scope>NUCLEOTIDE SEQUENCE</scope>
    <source>
        <strain evidence="1">DSM 18131</strain>
    </source>
</reference>
<dbReference type="Proteomes" id="UP000823773">
    <property type="component" value="Unassembled WGS sequence"/>
</dbReference>
<gene>
    <name evidence="1" type="ORF">J2Z19_005249</name>
</gene>
<sequence length="50" mass="5535">MRSRFAQKLVWPVFRYFEANAPLAAASTSASSKTMNGAFPPNSMEVRLTV</sequence>
<evidence type="ECO:0000313" key="2">
    <source>
        <dbReference type="Proteomes" id="UP000823773"/>
    </source>
</evidence>
<accession>A0ACC5T3S8</accession>
<keyword evidence="2" id="KW-1185">Reference proteome</keyword>
<proteinExistence type="predicted"/>